<proteinExistence type="inferred from homology"/>
<dbReference type="GO" id="GO:0043165">
    <property type="term" value="P:Gram-negative-bacterium-type cell outer membrane assembly"/>
    <property type="evidence" value="ECO:0007669"/>
    <property type="project" value="UniProtKB-UniRule"/>
</dbReference>
<evidence type="ECO:0000256" key="3">
    <source>
        <dbReference type="ARBA" id="ARBA00023139"/>
    </source>
</evidence>
<dbReference type="Pfam" id="PF13525">
    <property type="entry name" value="YfiO"/>
    <property type="match status" value="1"/>
</dbReference>
<evidence type="ECO:0000256" key="4">
    <source>
        <dbReference type="ARBA" id="ARBA00023237"/>
    </source>
</evidence>
<evidence type="ECO:0000313" key="11">
    <source>
        <dbReference type="Proteomes" id="UP000257039"/>
    </source>
</evidence>
<gene>
    <name evidence="6 10" type="primary">bamD</name>
    <name evidence="10" type="ORF">B9G39_19570</name>
</gene>
<dbReference type="InterPro" id="IPR017689">
    <property type="entry name" value="BamD"/>
</dbReference>
<name>A0A4P9VS45_9GAMM</name>
<organism evidence="10 11">
    <name type="scientific">Zooshikella ganghwensis</name>
    <dbReference type="NCBI Taxonomy" id="202772"/>
    <lineage>
        <taxon>Bacteria</taxon>
        <taxon>Pseudomonadati</taxon>
        <taxon>Pseudomonadota</taxon>
        <taxon>Gammaproteobacteria</taxon>
        <taxon>Oceanospirillales</taxon>
        <taxon>Zooshikellaceae</taxon>
        <taxon>Zooshikella</taxon>
    </lineage>
</organism>
<dbReference type="InterPro" id="IPR011990">
    <property type="entry name" value="TPR-like_helical_dom_sf"/>
</dbReference>
<comment type="subunit">
    <text evidence="6">Part of the Bam complex.</text>
</comment>
<dbReference type="GO" id="GO:1990063">
    <property type="term" value="C:Bam protein complex"/>
    <property type="evidence" value="ECO:0007669"/>
    <property type="project" value="TreeGrafter"/>
</dbReference>
<feature type="signal peptide" evidence="8">
    <location>
        <begin position="1"/>
        <end position="20"/>
    </location>
</feature>
<feature type="domain" description="Outer membrane lipoprotein BamD-like" evidence="9">
    <location>
        <begin position="32"/>
        <end position="235"/>
    </location>
</feature>
<feature type="region of interest" description="Disordered" evidence="7">
    <location>
        <begin position="318"/>
        <end position="343"/>
    </location>
</feature>
<dbReference type="GO" id="GO:0051205">
    <property type="term" value="P:protein insertion into membrane"/>
    <property type="evidence" value="ECO:0007669"/>
    <property type="project" value="UniProtKB-UniRule"/>
</dbReference>
<evidence type="ECO:0000256" key="2">
    <source>
        <dbReference type="ARBA" id="ARBA00023136"/>
    </source>
</evidence>
<evidence type="ECO:0000256" key="6">
    <source>
        <dbReference type="HAMAP-Rule" id="MF_00922"/>
    </source>
</evidence>
<comment type="similarity">
    <text evidence="6">Belongs to the BamD family.</text>
</comment>
<evidence type="ECO:0000256" key="5">
    <source>
        <dbReference type="ARBA" id="ARBA00023288"/>
    </source>
</evidence>
<dbReference type="AlphaFoldDB" id="A0A4P9VS45"/>
<comment type="function">
    <text evidence="6">Part of the outer membrane protein assembly complex, which is involved in assembly and insertion of beta-barrel proteins into the outer membrane.</text>
</comment>
<keyword evidence="4 6" id="KW-0998">Cell outer membrane</keyword>
<dbReference type="EMBL" id="NDXW01000001">
    <property type="protein sequence ID" value="RDH45467.1"/>
    <property type="molecule type" value="Genomic_DNA"/>
</dbReference>
<dbReference type="SUPFAM" id="SSF48452">
    <property type="entry name" value="TPR-like"/>
    <property type="match status" value="1"/>
</dbReference>
<keyword evidence="5 6" id="KW-0449">Lipoprotein</keyword>
<dbReference type="PROSITE" id="PS51257">
    <property type="entry name" value="PROKAR_LIPOPROTEIN"/>
    <property type="match status" value="1"/>
</dbReference>
<accession>A0A4P9VS45</accession>
<keyword evidence="3 6" id="KW-0564">Palmitate</keyword>
<evidence type="ECO:0000256" key="1">
    <source>
        <dbReference type="ARBA" id="ARBA00022729"/>
    </source>
</evidence>
<dbReference type="NCBIfam" id="TIGR03302">
    <property type="entry name" value="OM_YfiO"/>
    <property type="match status" value="1"/>
</dbReference>
<protein>
    <recommendedName>
        <fullName evidence="6">Outer membrane protein assembly factor BamD</fullName>
    </recommendedName>
</protein>
<dbReference type="RefSeq" id="WP_084611042.1">
    <property type="nucleotide sequence ID" value="NZ_JAEVHG010000001.1"/>
</dbReference>
<dbReference type="HAMAP" id="MF_00922">
    <property type="entry name" value="OM_assembly_BamD"/>
    <property type="match status" value="1"/>
</dbReference>
<dbReference type="CDD" id="cd15830">
    <property type="entry name" value="BamD"/>
    <property type="match status" value="1"/>
</dbReference>
<evidence type="ECO:0000259" key="9">
    <source>
        <dbReference type="Pfam" id="PF13525"/>
    </source>
</evidence>
<keyword evidence="1 6" id="KW-0732">Signal</keyword>
<reference evidence="10 11" key="1">
    <citation type="submission" date="2017-04" db="EMBL/GenBank/DDBJ databases">
        <title>Draft genome sequence of Zooshikella ganghwensis VG4 isolated from Red Sea sediments.</title>
        <authorList>
            <person name="Rehman Z."/>
            <person name="Alam I."/>
            <person name="Kamau A."/>
            <person name="Bajic V."/>
            <person name="Leiknes T."/>
        </authorList>
    </citation>
    <scope>NUCLEOTIDE SEQUENCE [LARGE SCALE GENOMIC DNA]</scope>
    <source>
        <strain evidence="10 11">VG4</strain>
    </source>
</reference>
<dbReference type="PANTHER" id="PTHR37423">
    <property type="entry name" value="SOLUBLE LYTIC MUREIN TRANSGLYCOSYLASE-RELATED"/>
    <property type="match status" value="1"/>
</dbReference>
<comment type="subcellular location">
    <subcellularLocation>
        <location evidence="6">Cell outer membrane</location>
        <topology evidence="6">Lipid-anchor</topology>
    </subcellularLocation>
</comment>
<feature type="compositionally biased region" description="Basic and acidic residues" evidence="7">
    <location>
        <begin position="328"/>
        <end position="343"/>
    </location>
</feature>
<dbReference type="Proteomes" id="UP000257039">
    <property type="component" value="Unassembled WGS sequence"/>
</dbReference>
<keyword evidence="11" id="KW-1185">Reference proteome</keyword>
<sequence>MRIAKHLIILSFISLLVACASDSKKEIDESLTESELYEQAQVALDTSNYNDAIDKLKALEARFPFGSYAEQAQLDLIFAYYKNQEQGSAIAAADRFIRLHPNHENVDYAYYLKGLSSYTADVGIVERYVEIDMSKRDPGQARDSFNEFSELLRRFPDSRYAPDARKRMIFLRNQLAAYEVHVANYYLKRKAYVAAANRGKYVVENLQETPAVPDALAIMVEAYQHLGLTAAANNALETLRLNSPKHKSLDENGKFVNYKVYHDVDPSIWNIMSFGLLDDPEDVEPPSRRKSRDQLDLEAEVGHERSWLNVISFGLIGDDGEENSETSKTGKTETAEDILQRDE</sequence>
<comment type="caution">
    <text evidence="10">The sequence shown here is derived from an EMBL/GenBank/DDBJ whole genome shotgun (WGS) entry which is preliminary data.</text>
</comment>
<dbReference type="InterPro" id="IPR039565">
    <property type="entry name" value="BamD-like"/>
</dbReference>
<dbReference type="Gene3D" id="1.25.40.10">
    <property type="entry name" value="Tetratricopeptide repeat domain"/>
    <property type="match status" value="1"/>
</dbReference>
<feature type="chain" id="PRO_5021052403" description="Outer membrane protein assembly factor BamD" evidence="8">
    <location>
        <begin position="21"/>
        <end position="343"/>
    </location>
</feature>
<dbReference type="PANTHER" id="PTHR37423:SF1">
    <property type="entry name" value="OUTER MEMBRANE PROTEIN ASSEMBLY FACTOR BAMD"/>
    <property type="match status" value="1"/>
</dbReference>
<evidence type="ECO:0000256" key="7">
    <source>
        <dbReference type="SAM" id="MobiDB-lite"/>
    </source>
</evidence>
<evidence type="ECO:0000256" key="8">
    <source>
        <dbReference type="SAM" id="SignalP"/>
    </source>
</evidence>
<dbReference type="FunFam" id="1.25.40.10:FF:000419">
    <property type="entry name" value="Outer membrane protein assembly factor BamD"/>
    <property type="match status" value="1"/>
</dbReference>
<evidence type="ECO:0000313" key="10">
    <source>
        <dbReference type="EMBL" id="RDH45467.1"/>
    </source>
</evidence>
<keyword evidence="2 6" id="KW-0472">Membrane</keyword>